<dbReference type="OrthoDB" id="436496at2759"/>
<keyword evidence="2" id="KW-1185">Reference proteome</keyword>
<evidence type="ECO:0000313" key="2">
    <source>
        <dbReference type="Proteomes" id="UP000292702"/>
    </source>
</evidence>
<evidence type="ECO:0000313" key="1">
    <source>
        <dbReference type="EMBL" id="TCD70786.1"/>
    </source>
</evidence>
<reference evidence="1 2" key="1">
    <citation type="submission" date="2018-11" db="EMBL/GenBank/DDBJ databases">
        <title>Genome assembly of Steccherinum ochraceum LE-BIN_3174, the white-rot fungus of the Steccherinaceae family (The Residual Polyporoid clade, Polyporales, Basidiomycota).</title>
        <authorList>
            <person name="Fedorova T.V."/>
            <person name="Glazunova O.A."/>
            <person name="Landesman E.O."/>
            <person name="Moiseenko K.V."/>
            <person name="Psurtseva N.V."/>
            <person name="Savinova O.S."/>
            <person name="Shakhova N.V."/>
            <person name="Tyazhelova T.V."/>
            <person name="Vasina D.V."/>
        </authorList>
    </citation>
    <scope>NUCLEOTIDE SEQUENCE [LARGE SCALE GENOMIC DNA]</scope>
    <source>
        <strain evidence="1 2">LE-BIN_3174</strain>
    </source>
</reference>
<evidence type="ECO:0008006" key="3">
    <source>
        <dbReference type="Google" id="ProtNLM"/>
    </source>
</evidence>
<dbReference type="InterPro" id="IPR012349">
    <property type="entry name" value="Split_barrel_FMN-bd"/>
</dbReference>
<dbReference type="InterPro" id="IPR039261">
    <property type="entry name" value="FNR_nucleotide-bd"/>
</dbReference>
<proteinExistence type="predicted"/>
<dbReference type="AlphaFoldDB" id="A0A4R0RSF0"/>
<dbReference type="STRING" id="92696.A0A4R0RSF0"/>
<organism evidence="1 2">
    <name type="scientific">Steccherinum ochraceum</name>
    <dbReference type="NCBI Taxonomy" id="92696"/>
    <lineage>
        <taxon>Eukaryota</taxon>
        <taxon>Fungi</taxon>
        <taxon>Dikarya</taxon>
        <taxon>Basidiomycota</taxon>
        <taxon>Agaricomycotina</taxon>
        <taxon>Agaricomycetes</taxon>
        <taxon>Polyporales</taxon>
        <taxon>Steccherinaceae</taxon>
        <taxon>Steccherinum</taxon>
    </lineage>
</organism>
<comment type="caution">
    <text evidence="1">The sequence shown here is derived from an EMBL/GenBank/DDBJ whole genome shotgun (WGS) entry which is preliminary data.</text>
</comment>
<sequence>MSQSTHAPVLPKPPPPSISILKGWHPGEHVIQEKLGVHDAVAENWRWIDGKLAEDVREFYTTRLPWIPITTLDAEGRPWASYAAGVDGEQGFARDLGQSRLRMDVKAIPGDPLVENVKLFGHGGSEGVTLVAGLGIDFGTRRRNKFAGHITSVSRKDDELELVFEANQSLAACPKYINHRDLVPHPEIHPKVVYKNLILSDSDRLPDDLIDLIHTSDTVALATSYRAKSEDTRKYPSHVGHNLRGGRQGFVRVLRSDGRTVVMPDYSGNRLMQSLGNIEYTPLAGLTFVSFTDGNILYLTGKARTLVGKEAQAIMPRQNVVTTVYITGFVFIRDALTVRQRPGTKIERSPYSPPIKLLAEELEGTTSALFDDEMTATLASVDIHSKDLATFTWTTSEPLLIQAGQTAVLDFKNLLGSTQYSHMAPWNPASINDDRIRTWTVSSAAIPPEKSSQFKLTMQEKEEGAVTGFLFNIARKLAEQGPESLKDATELEIKVPLVGIVGEFTLEDVSDKTTARKPMLWFAGGIGITPYLAMLNALTSPMLQASSAPSSINLVATREPDVLIPLVLPSIHSTDNNHANIHLTIDIFTATAFTPPSMPSTSSAIAVDFRIHSGRVDEAYVNTIPDVADKKVYLCGPPAFERAVLSGLSARGLDASKVIREGFGY</sequence>
<dbReference type="SUPFAM" id="SSF52343">
    <property type="entry name" value="Ferredoxin reductase-like, C-terminal NADP-linked domain"/>
    <property type="match status" value="1"/>
</dbReference>
<dbReference type="PANTHER" id="PTHR42815:SF2">
    <property type="entry name" value="FAD-BINDING, PUTATIVE (AFU_ORTHOLOGUE AFUA_6G07600)-RELATED"/>
    <property type="match status" value="1"/>
</dbReference>
<dbReference type="Gene3D" id="3.40.50.80">
    <property type="entry name" value="Nucleotide-binding domain of ferredoxin-NADP reductase (FNR) module"/>
    <property type="match status" value="1"/>
</dbReference>
<gene>
    <name evidence="1" type="ORF">EIP91_001817</name>
</gene>
<protein>
    <recommendedName>
        <fullName evidence="3">FAD-binding FR-type domain-containing protein</fullName>
    </recommendedName>
</protein>
<dbReference type="PANTHER" id="PTHR42815">
    <property type="entry name" value="FAD-BINDING, PUTATIVE (AFU_ORTHOLOGUE AFUA_6G07600)-RELATED"/>
    <property type="match status" value="1"/>
</dbReference>
<dbReference type="Proteomes" id="UP000292702">
    <property type="component" value="Unassembled WGS sequence"/>
</dbReference>
<accession>A0A4R0RSF0</accession>
<dbReference type="EMBL" id="RWJN01000015">
    <property type="protein sequence ID" value="TCD70786.1"/>
    <property type="molecule type" value="Genomic_DNA"/>
</dbReference>
<name>A0A4R0RSF0_9APHY</name>
<dbReference type="Gene3D" id="2.30.110.10">
    <property type="entry name" value="Electron Transport, Fmn-binding Protein, Chain A"/>
    <property type="match status" value="1"/>
</dbReference>